<reference evidence="2 3" key="1">
    <citation type="submission" date="2017-08" db="EMBL/GenBank/DDBJ databases">
        <title>Infants hospitalized years apart are colonized by the same room-sourced microbial strains.</title>
        <authorList>
            <person name="Brooks B."/>
            <person name="Olm M.R."/>
            <person name="Firek B.A."/>
            <person name="Baker R."/>
            <person name="Thomas B.C."/>
            <person name="Morowitz M.J."/>
            <person name="Banfield J.F."/>
        </authorList>
    </citation>
    <scope>NUCLEOTIDE SEQUENCE [LARGE SCALE GENOMIC DNA]</scope>
    <source>
        <strain evidence="2">S2_003_000_R2_4</strain>
    </source>
</reference>
<gene>
    <name evidence="2" type="ORF">DI526_22565</name>
</gene>
<evidence type="ECO:0000313" key="2">
    <source>
        <dbReference type="EMBL" id="PZR30423.1"/>
    </source>
</evidence>
<evidence type="ECO:0000313" key="3">
    <source>
        <dbReference type="Proteomes" id="UP000249393"/>
    </source>
</evidence>
<dbReference type="AlphaFoldDB" id="A0A2W5UXX1"/>
<proteinExistence type="predicted"/>
<dbReference type="EMBL" id="QFQZ01000137">
    <property type="protein sequence ID" value="PZR30423.1"/>
    <property type="molecule type" value="Genomic_DNA"/>
</dbReference>
<sequence>MAGGKSGVSQAAAEAVGPGPLSGVVASSPRIRSHPYISRRDDRGAGRVAQGPPAGRPRGGGAERRP</sequence>
<name>A0A2W5UXX1_9CAUL</name>
<feature type="region of interest" description="Disordered" evidence="1">
    <location>
        <begin position="1"/>
        <end position="66"/>
    </location>
</feature>
<dbReference type="Proteomes" id="UP000249393">
    <property type="component" value="Unassembled WGS sequence"/>
</dbReference>
<evidence type="ECO:0000256" key="1">
    <source>
        <dbReference type="SAM" id="MobiDB-lite"/>
    </source>
</evidence>
<comment type="caution">
    <text evidence="2">The sequence shown here is derived from an EMBL/GenBank/DDBJ whole genome shotgun (WGS) entry which is preliminary data.</text>
</comment>
<protein>
    <submittedName>
        <fullName evidence="2">Uncharacterized protein</fullName>
    </submittedName>
</protein>
<accession>A0A2W5UXX1</accession>
<organism evidence="2 3">
    <name type="scientific">Caulobacter segnis</name>
    <dbReference type="NCBI Taxonomy" id="88688"/>
    <lineage>
        <taxon>Bacteria</taxon>
        <taxon>Pseudomonadati</taxon>
        <taxon>Pseudomonadota</taxon>
        <taxon>Alphaproteobacteria</taxon>
        <taxon>Caulobacterales</taxon>
        <taxon>Caulobacteraceae</taxon>
        <taxon>Caulobacter</taxon>
    </lineage>
</organism>